<feature type="compositionally biased region" description="Acidic residues" evidence="1">
    <location>
        <begin position="187"/>
        <end position="198"/>
    </location>
</feature>
<evidence type="ECO:0008006" key="4">
    <source>
        <dbReference type="Google" id="ProtNLM"/>
    </source>
</evidence>
<feature type="compositionally biased region" description="Low complexity" evidence="1">
    <location>
        <begin position="151"/>
        <end position="186"/>
    </location>
</feature>
<reference evidence="2" key="1">
    <citation type="submission" date="2023-03" db="EMBL/GenBank/DDBJ databases">
        <title>Corynebacterium amycolatum SB-1.</title>
        <authorList>
            <person name="Jo H."/>
        </authorList>
    </citation>
    <scope>NUCLEOTIDE SEQUENCE</scope>
    <source>
        <strain evidence="2">SB-1</strain>
    </source>
</reference>
<evidence type="ECO:0000313" key="3">
    <source>
        <dbReference type="Proteomes" id="UP001220238"/>
    </source>
</evidence>
<feature type="compositionally biased region" description="Low complexity" evidence="1">
    <location>
        <begin position="53"/>
        <end position="73"/>
    </location>
</feature>
<dbReference type="AlphaFoldDB" id="A0AB38XVB6"/>
<feature type="region of interest" description="Disordered" evidence="1">
    <location>
        <begin position="122"/>
        <end position="209"/>
    </location>
</feature>
<name>A0AB38XVB6_CORAY</name>
<evidence type="ECO:0000256" key="1">
    <source>
        <dbReference type="SAM" id="MobiDB-lite"/>
    </source>
</evidence>
<dbReference type="GeneID" id="92768355"/>
<feature type="region of interest" description="Disordered" evidence="1">
    <location>
        <begin position="52"/>
        <end position="85"/>
    </location>
</feature>
<dbReference type="RefSeq" id="WP_235191267.1">
    <property type="nucleotide sequence ID" value="NZ_CP046975.1"/>
</dbReference>
<proteinExistence type="predicted"/>
<feature type="compositionally biased region" description="Polar residues" evidence="1">
    <location>
        <begin position="122"/>
        <end position="133"/>
    </location>
</feature>
<dbReference type="Proteomes" id="UP001220238">
    <property type="component" value="Chromosome"/>
</dbReference>
<feature type="compositionally biased region" description="Polar residues" evidence="1">
    <location>
        <begin position="200"/>
        <end position="209"/>
    </location>
</feature>
<dbReference type="EMBL" id="CP120206">
    <property type="protein sequence ID" value="WET43863.1"/>
    <property type="molecule type" value="Genomic_DNA"/>
</dbReference>
<evidence type="ECO:0000313" key="2">
    <source>
        <dbReference type="EMBL" id="WET43863.1"/>
    </source>
</evidence>
<feature type="compositionally biased region" description="Low complexity" evidence="1">
    <location>
        <begin position="134"/>
        <end position="143"/>
    </location>
</feature>
<gene>
    <name evidence="2" type="ORF">P2W56_10705</name>
</gene>
<organism evidence="2 3">
    <name type="scientific">Corynebacterium amycolatum</name>
    <dbReference type="NCBI Taxonomy" id="43765"/>
    <lineage>
        <taxon>Bacteria</taxon>
        <taxon>Bacillati</taxon>
        <taxon>Actinomycetota</taxon>
        <taxon>Actinomycetes</taxon>
        <taxon>Mycobacteriales</taxon>
        <taxon>Corynebacteriaceae</taxon>
        <taxon>Corynebacterium</taxon>
    </lineage>
</organism>
<accession>A0AB38XVB6</accession>
<sequence length="209" mass="22186">MNTRTQLSTVQHPQLTVRRCKNRRHLALACSFLTFAATATSCANGESEEVAATQTSSSSLLTTVSTTSSPTTTGPKVREGGTPRIGQLCPNQIGEIRMSANGQDLECAQVGGQEVWTVLQQTSADPTSQQMWISTTPTTSEPQPQEPEPTAPSESTTETSETESSTTSDASTPPTTSTTPTTSGEPTESESEQEEQPSEDNQGLTGLFR</sequence>
<protein>
    <recommendedName>
        <fullName evidence="4">Secreted protein</fullName>
    </recommendedName>
</protein>